<dbReference type="RefSeq" id="WP_210038299.1">
    <property type="nucleotide sequence ID" value="NZ_JBHLVU010000022.1"/>
</dbReference>
<evidence type="ECO:0000256" key="1">
    <source>
        <dbReference type="ARBA" id="ARBA00022801"/>
    </source>
</evidence>
<feature type="domain" description="AB hydrolase-1" evidence="2">
    <location>
        <begin position="35"/>
        <end position="263"/>
    </location>
</feature>
<dbReference type="Proteomes" id="UP001519887">
    <property type="component" value="Unassembled WGS sequence"/>
</dbReference>
<sequence length="280" mass="29862">MAALSLANHSADLPGGVKLGYYDTGEEGNLMPADPAIVLLHGFCGSSAYWEPIIPKLAGLGRIIAPDLRGHGRSSAPGGDIYLMDDFAGDLHSLLEQLEIKRICLFGHSLGGYISLAFAERHAEMLQSFSLVHSTAMADGEAARQNRNKAVQTIQTDGIKAFAEGLVPKLFAPKHRESMADRILQMIEVGAATSAAGAAAAARGMKVREDKRELLDQMTIPCLLIAGSEDGVIPTENTFTAEGPSVSQVLLNNSGHMGMIEEPNMMGDRISAFIRFVSTL</sequence>
<dbReference type="GO" id="GO:0016787">
    <property type="term" value="F:hydrolase activity"/>
    <property type="evidence" value="ECO:0007669"/>
    <property type="project" value="UniProtKB-KW"/>
</dbReference>
<dbReference type="PANTHER" id="PTHR43798:SF31">
    <property type="entry name" value="AB HYDROLASE SUPERFAMILY PROTEIN YCLE"/>
    <property type="match status" value="1"/>
</dbReference>
<dbReference type="InterPro" id="IPR050266">
    <property type="entry name" value="AB_hydrolase_sf"/>
</dbReference>
<evidence type="ECO:0000259" key="2">
    <source>
        <dbReference type="Pfam" id="PF00561"/>
    </source>
</evidence>
<dbReference type="PANTHER" id="PTHR43798">
    <property type="entry name" value="MONOACYLGLYCEROL LIPASE"/>
    <property type="match status" value="1"/>
</dbReference>
<dbReference type="Gene3D" id="3.40.50.1820">
    <property type="entry name" value="alpha/beta hydrolase"/>
    <property type="match status" value="1"/>
</dbReference>
<evidence type="ECO:0000313" key="4">
    <source>
        <dbReference type="Proteomes" id="UP001519887"/>
    </source>
</evidence>
<reference evidence="3 4" key="1">
    <citation type="submission" date="2021-07" db="EMBL/GenBank/DDBJ databases">
        <title>Paenibacillus radiodurans sp. nov., isolated from the southeastern edge of Tengger Desert.</title>
        <authorList>
            <person name="Zhang G."/>
        </authorList>
    </citation>
    <scope>NUCLEOTIDE SEQUENCE [LARGE SCALE GENOMIC DNA]</scope>
    <source>
        <strain evidence="3 4">CCM 7311</strain>
    </source>
</reference>
<dbReference type="Pfam" id="PF00561">
    <property type="entry name" value="Abhydrolase_1"/>
    <property type="match status" value="1"/>
</dbReference>
<keyword evidence="4" id="KW-1185">Reference proteome</keyword>
<gene>
    <name evidence="3" type="ORF">K0U00_16755</name>
</gene>
<name>A0ABS7C433_9BACL</name>
<comment type="caution">
    <text evidence="3">The sequence shown here is derived from an EMBL/GenBank/DDBJ whole genome shotgun (WGS) entry which is preliminary data.</text>
</comment>
<dbReference type="PRINTS" id="PR00111">
    <property type="entry name" value="ABHYDROLASE"/>
</dbReference>
<accession>A0ABS7C433</accession>
<keyword evidence="1 3" id="KW-0378">Hydrolase</keyword>
<proteinExistence type="predicted"/>
<dbReference type="InterPro" id="IPR000073">
    <property type="entry name" value="AB_hydrolase_1"/>
</dbReference>
<organism evidence="3 4">
    <name type="scientific">Paenibacillus sepulcri</name>
    <dbReference type="NCBI Taxonomy" id="359917"/>
    <lineage>
        <taxon>Bacteria</taxon>
        <taxon>Bacillati</taxon>
        <taxon>Bacillota</taxon>
        <taxon>Bacilli</taxon>
        <taxon>Bacillales</taxon>
        <taxon>Paenibacillaceae</taxon>
        <taxon>Paenibacillus</taxon>
    </lineage>
</organism>
<evidence type="ECO:0000313" key="3">
    <source>
        <dbReference type="EMBL" id="MBW7455678.1"/>
    </source>
</evidence>
<dbReference type="InterPro" id="IPR029058">
    <property type="entry name" value="AB_hydrolase_fold"/>
</dbReference>
<dbReference type="SUPFAM" id="SSF53474">
    <property type="entry name" value="alpha/beta-Hydrolases"/>
    <property type="match status" value="1"/>
</dbReference>
<protein>
    <submittedName>
        <fullName evidence="3">Alpha/beta hydrolase</fullName>
    </submittedName>
</protein>
<dbReference type="EMBL" id="JAHZIK010000410">
    <property type="protein sequence ID" value="MBW7455678.1"/>
    <property type="molecule type" value="Genomic_DNA"/>
</dbReference>